<keyword evidence="5" id="KW-1185">Reference proteome</keyword>
<organism evidence="4 5">
    <name type="scientific">Staphylococcus gallinarum</name>
    <dbReference type="NCBI Taxonomy" id="1293"/>
    <lineage>
        <taxon>Bacteria</taxon>
        <taxon>Bacillati</taxon>
        <taxon>Bacillota</taxon>
        <taxon>Bacilli</taxon>
        <taxon>Bacillales</taxon>
        <taxon>Staphylococcaceae</taxon>
        <taxon>Staphylococcus</taxon>
    </lineage>
</organism>
<dbReference type="EMBL" id="BKAX01000001">
    <property type="protein sequence ID" value="GEQ04814.1"/>
    <property type="molecule type" value="Genomic_DNA"/>
</dbReference>
<evidence type="ECO:0000259" key="3">
    <source>
        <dbReference type="Pfam" id="PF13273"/>
    </source>
</evidence>
<dbReference type="InterPro" id="IPR025273">
    <property type="entry name" value="DUF4064"/>
</dbReference>
<proteinExistence type="predicted"/>
<keyword evidence="2" id="KW-0812">Transmembrane</keyword>
<dbReference type="RefSeq" id="WP_042738984.1">
    <property type="nucleotide sequence ID" value="NZ_BKAX01000001.1"/>
</dbReference>
<accession>A0ABQ0Y092</accession>
<feature type="compositionally biased region" description="Low complexity" evidence="1">
    <location>
        <begin position="127"/>
        <end position="139"/>
    </location>
</feature>
<evidence type="ECO:0000313" key="4">
    <source>
        <dbReference type="EMBL" id="GEQ04814.1"/>
    </source>
</evidence>
<feature type="transmembrane region" description="Helical" evidence="2">
    <location>
        <begin position="12"/>
        <end position="31"/>
    </location>
</feature>
<keyword evidence="2" id="KW-1133">Transmembrane helix</keyword>
<reference evidence="4 5" key="1">
    <citation type="submission" date="2019-07" db="EMBL/GenBank/DDBJ databases">
        <title>Whole genome shotgun sequence of Staphylococcus gallinarum NBRC 109767.</title>
        <authorList>
            <person name="Hosoyama A."/>
            <person name="Uohara A."/>
            <person name="Ohji S."/>
            <person name="Ichikawa N."/>
        </authorList>
    </citation>
    <scope>NUCLEOTIDE SEQUENCE [LARGE SCALE GENOMIC DNA]</scope>
    <source>
        <strain evidence="4 5">NBRC 109767</strain>
    </source>
</reference>
<feature type="domain" description="DUF4064" evidence="3">
    <location>
        <begin position="2"/>
        <end position="101"/>
    </location>
</feature>
<feature type="region of interest" description="Disordered" evidence="1">
    <location>
        <begin position="127"/>
        <end position="170"/>
    </location>
</feature>
<name>A0ABQ0Y092_STAGA</name>
<dbReference type="Pfam" id="PF13273">
    <property type="entry name" value="DUF4064"/>
    <property type="match status" value="1"/>
</dbReference>
<evidence type="ECO:0000313" key="5">
    <source>
        <dbReference type="Proteomes" id="UP000321057"/>
    </source>
</evidence>
<evidence type="ECO:0000256" key="1">
    <source>
        <dbReference type="SAM" id="MobiDB-lite"/>
    </source>
</evidence>
<evidence type="ECO:0000256" key="2">
    <source>
        <dbReference type="SAM" id="Phobius"/>
    </source>
</evidence>
<keyword evidence="2" id="KW-0472">Membrane</keyword>
<protein>
    <submittedName>
        <fullName evidence="4">Membrane protein</fullName>
    </submittedName>
</protein>
<sequence>MNRKAEKILSWIANALSIVYLLFIVLCLFMINVPDFKEIFNQMNQQQGLEMSLGTFKASLTLLTIYLLVSLLLGVIGTFLIKKNRVLAACLLIVAALTAIFSSNLIALILWLIAGIMLFARRPNNKTTNNNHGETFNNNDKQHNRNSNNNTFDEETQQRKRKKDDDPYIY</sequence>
<feature type="transmembrane region" description="Helical" evidence="2">
    <location>
        <begin position="58"/>
        <end position="80"/>
    </location>
</feature>
<comment type="caution">
    <text evidence="4">The sequence shown here is derived from an EMBL/GenBank/DDBJ whole genome shotgun (WGS) entry which is preliminary data.</text>
</comment>
<feature type="transmembrane region" description="Helical" evidence="2">
    <location>
        <begin position="87"/>
        <end position="120"/>
    </location>
</feature>
<dbReference type="Proteomes" id="UP000321057">
    <property type="component" value="Unassembled WGS sequence"/>
</dbReference>
<gene>
    <name evidence="4" type="ORF">SGA02_06420</name>
</gene>